<feature type="compositionally biased region" description="Polar residues" evidence="13">
    <location>
        <begin position="26"/>
        <end position="37"/>
    </location>
</feature>
<dbReference type="InterPro" id="IPR027417">
    <property type="entry name" value="P-loop_NTPase"/>
</dbReference>
<feature type="compositionally biased region" description="Acidic residues" evidence="13">
    <location>
        <begin position="508"/>
        <end position="521"/>
    </location>
</feature>
<feature type="compositionally biased region" description="Basic and acidic residues" evidence="13">
    <location>
        <begin position="463"/>
        <end position="480"/>
    </location>
</feature>
<protein>
    <recommendedName>
        <fullName evidence="4">Eukaryotic translation initiation factor 5B</fullName>
        <ecNumber evidence="3">3.6.5.3</ecNumber>
    </recommendedName>
    <alternativeName>
        <fullName evidence="12">Translation initiation factor IF-2</fullName>
    </alternativeName>
</protein>
<evidence type="ECO:0000313" key="16">
    <source>
        <dbReference type="Proteomes" id="UP001233271"/>
    </source>
</evidence>
<sequence length="1229" mass="133399">MPPKKGKKGKKGGDDEDFWADKDQAFDSNVATPNNEPSFGGSGGGAFDALDDDEEGGGGLMAAIAAAKNMKKDKKKKKSQFAFEDEEAAESKEAERADMDDEWPEDDVKPKKGKKGKKAKKNTFDFDDDDAEAAGEPEAPAADNFADKAAEKANLDDEWPEEDVKPKKGKKGKKGKKQQVEDDDDDDFLEKAAAEAATAKAAAEAEAAAKAAEAAKAAAAEEPEDDDEEEEGGANRILTKKEKEKLKKEKEKAKKKAQAAKKKAAAEEPAESAAPEAVAEAVAEAEEEPVAASSKNKKKKKGAKAEPAAAAAAAPAAGKKVPAHILAMQAAMAEKKRVEEEVAAKVEAERRRIEEEERRIEEEEARIAAAKEAKREKERLKRAQAKAEGRVLTPAQKRERAAAEARKQALLASGVVIAGLQKDGESKPKARPVYGKKNTKKQQQQQTPTASGAATPTAPASPKKTETELKKEAPKPAAKDESEDDWDKSDGEVEAATAAVKDLKVKDESEDDWDKSEDEEEEKPKPAAAKAAPAKAAPTKAAPTKAAPQATAKPATNGKASAKAPVEESESEEETESEDESDDSDDESDEETDSDSDDEIEQAKDRARIAISARRKAAEAQQSKTDLRSPICCILGHVDTGKTKLLDKIRQTSVQEGEAGGITQQIGATFFPKEALVEKTMAVNKNGEVDVQIPGLLIIDTPGHESFTNLRSRGSSLCNIAILVIDITHGLEPQTIESLNLLKLRKTPFIVALNKIDKLDATEWKVHPDSGFRDTLNAQSPRMQRMFEDRLQHVKMLLMEQGLNSEVYDKNTQPGRVVSVVPTSAVTGEGVPDLLALLVKLTQDRMTGSLMYLSEAEATILEVKVIEGLGTTIDIVLVNGVLREGDKIVLCGMNGPIVTTVRALLTPQPMRELRIKSAYIHHKEVKAALGVKISAPGLEKAIAGARMYVAKNADEEEYYKDLAMDDLTSLDRYVQKTGRGVFVQASTLGSLEALLVFLKDMNIPVFEFGLGPVYKSAVIRSGLMLDRAPEYAVMLCFDVPVTFEAEEQAKKEGVKIFSAMIIYHLFDAFKKHMEEVREARMKEAAPMAVWPVKLKILKAFASKDPIIVGCDIVDGATARVGTPVGVVRYDKETGKREIIPLGKITSLEINHKPMQVVKRSQVGAGVAVKIERAAHQAARSYGRHFDDKDEIVSLISRQSLDTLKNTFRDQVEMSDWALLKKMKIEQGVA</sequence>
<evidence type="ECO:0000256" key="13">
    <source>
        <dbReference type="SAM" id="MobiDB-lite"/>
    </source>
</evidence>
<dbReference type="GO" id="GO:0046872">
    <property type="term" value="F:metal ion binding"/>
    <property type="evidence" value="ECO:0007669"/>
    <property type="project" value="UniProtKB-KW"/>
</dbReference>
<dbReference type="PANTHER" id="PTHR43381:SF4">
    <property type="entry name" value="EUKARYOTIC TRANSLATION INITIATION FACTOR 5B"/>
    <property type="match status" value="1"/>
</dbReference>
<keyword evidence="7" id="KW-0479">Metal-binding</keyword>
<dbReference type="SUPFAM" id="SSF52156">
    <property type="entry name" value="Initiation factor IF2/eIF5b, domain 3"/>
    <property type="match status" value="1"/>
</dbReference>
<feature type="compositionally biased region" description="Basic residues" evidence="13">
    <location>
        <begin position="69"/>
        <end position="79"/>
    </location>
</feature>
<evidence type="ECO:0000256" key="2">
    <source>
        <dbReference type="ARBA" id="ARBA00007733"/>
    </source>
</evidence>
<dbReference type="FunFam" id="3.40.50.10050:FF:000002">
    <property type="entry name" value="Eukaryotic translation initiation factor 5B"/>
    <property type="match status" value="1"/>
</dbReference>
<evidence type="ECO:0000256" key="4">
    <source>
        <dbReference type="ARBA" id="ARBA00013824"/>
    </source>
</evidence>
<dbReference type="KEGG" id="ccac:CcaHIS019_0508410"/>
<dbReference type="GO" id="GO:0005739">
    <property type="term" value="C:mitochondrion"/>
    <property type="evidence" value="ECO:0007669"/>
    <property type="project" value="TreeGrafter"/>
</dbReference>
<dbReference type="PANTHER" id="PTHR43381">
    <property type="entry name" value="TRANSLATION INITIATION FACTOR IF-2-RELATED"/>
    <property type="match status" value="1"/>
</dbReference>
<evidence type="ECO:0000256" key="3">
    <source>
        <dbReference type="ARBA" id="ARBA00011986"/>
    </source>
</evidence>
<name>A0AA48QXC1_9TREE</name>
<keyword evidence="9" id="KW-0378">Hydrolase</keyword>
<feature type="compositionally biased region" description="Low complexity" evidence="13">
    <location>
        <begin position="305"/>
        <end position="318"/>
    </location>
</feature>
<feature type="compositionally biased region" description="Basic and acidic residues" evidence="13">
    <location>
        <begin position="370"/>
        <end position="389"/>
    </location>
</feature>
<feature type="compositionally biased region" description="Basic residues" evidence="13">
    <location>
        <begin position="253"/>
        <end position="263"/>
    </location>
</feature>
<evidence type="ECO:0000259" key="14">
    <source>
        <dbReference type="PROSITE" id="PS51722"/>
    </source>
</evidence>
<evidence type="ECO:0000256" key="9">
    <source>
        <dbReference type="ARBA" id="ARBA00022801"/>
    </source>
</evidence>
<feature type="compositionally biased region" description="Basic residues" evidence="13">
    <location>
        <begin position="167"/>
        <end position="177"/>
    </location>
</feature>
<feature type="compositionally biased region" description="Acidic residues" evidence="13">
    <location>
        <begin position="567"/>
        <end position="600"/>
    </location>
</feature>
<dbReference type="Gene3D" id="2.40.30.10">
    <property type="entry name" value="Translation factors"/>
    <property type="match status" value="2"/>
</dbReference>
<dbReference type="NCBIfam" id="TIGR00231">
    <property type="entry name" value="small_GTP"/>
    <property type="match status" value="1"/>
</dbReference>
<reference evidence="15" key="1">
    <citation type="journal article" date="2023" name="BMC Genomics">
        <title>Chromosome-level genome assemblies of Cutaneotrichosporon spp. (Trichosporonales, Basidiomycota) reveal imbalanced evolution between nucleotide sequences and chromosome synteny.</title>
        <authorList>
            <person name="Kobayashi Y."/>
            <person name="Kayamori A."/>
            <person name="Aoki K."/>
            <person name="Shiwa Y."/>
            <person name="Matsutani M."/>
            <person name="Fujita N."/>
            <person name="Sugita T."/>
            <person name="Iwasaki W."/>
            <person name="Tanaka N."/>
            <person name="Takashima M."/>
        </authorList>
    </citation>
    <scope>NUCLEOTIDE SEQUENCE</scope>
    <source>
        <strain evidence="15">HIS019</strain>
    </source>
</reference>
<dbReference type="FunFam" id="3.40.50.300:FF:000112">
    <property type="entry name" value="Eukaryotic translation initiation factor 5B"/>
    <property type="match status" value="1"/>
</dbReference>
<dbReference type="GeneID" id="85497083"/>
<dbReference type="InterPro" id="IPR004161">
    <property type="entry name" value="EFTu-like_2"/>
</dbReference>
<comment type="similarity">
    <text evidence="2">Belongs to the TRAFAC class translation factor GTPase superfamily. Classic translation factor GTPase family. IF-2 subfamily.</text>
</comment>
<feature type="compositionally biased region" description="Basic and acidic residues" evidence="13">
    <location>
        <begin position="239"/>
        <end position="252"/>
    </location>
</feature>
<dbReference type="CDD" id="cd01887">
    <property type="entry name" value="IF2_eIF5B"/>
    <property type="match status" value="1"/>
</dbReference>
<keyword evidence="16" id="KW-1185">Reference proteome</keyword>
<evidence type="ECO:0000256" key="10">
    <source>
        <dbReference type="ARBA" id="ARBA00022917"/>
    </source>
</evidence>
<dbReference type="InterPro" id="IPR036925">
    <property type="entry name" value="TIF_IF2_dom3_sf"/>
</dbReference>
<dbReference type="InterPro" id="IPR000795">
    <property type="entry name" value="T_Tr_GTP-bd_dom"/>
</dbReference>
<dbReference type="InterPro" id="IPR015760">
    <property type="entry name" value="TIF_IF2"/>
</dbReference>
<dbReference type="RefSeq" id="XP_060458478.1">
    <property type="nucleotide sequence ID" value="XM_060602045.1"/>
</dbReference>
<evidence type="ECO:0000256" key="6">
    <source>
        <dbReference type="ARBA" id="ARBA00022540"/>
    </source>
</evidence>
<accession>A0AA48QXC1</accession>
<feature type="compositionally biased region" description="Acidic residues" evidence="13">
    <location>
        <begin position="221"/>
        <end position="232"/>
    </location>
</feature>
<dbReference type="SUPFAM" id="SSF52540">
    <property type="entry name" value="P-loop containing nucleoside triphosphate hydrolases"/>
    <property type="match status" value="1"/>
</dbReference>
<feature type="compositionally biased region" description="Low complexity" evidence="13">
    <location>
        <begin position="271"/>
        <end position="282"/>
    </location>
</feature>
<gene>
    <name evidence="15" type="primary">FUN12</name>
    <name evidence="15" type="ORF">CcaverHIS019_0508410</name>
</gene>
<dbReference type="CDD" id="cd03703">
    <property type="entry name" value="aeIF5B_II"/>
    <property type="match status" value="1"/>
</dbReference>
<dbReference type="InterPro" id="IPR009000">
    <property type="entry name" value="Transl_B-barrel_sf"/>
</dbReference>
<dbReference type="InterPro" id="IPR023115">
    <property type="entry name" value="TIF_IF2_dom3"/>
</dbReference>
<proteinExistence type="inferred from homology"/>
<feature type="compositionally biased region" description="Low complexity" evidence="13">
    <location>
        <begin position="526"/>
        <end position="556"/>
    </location>
</feature>
<dbReference type="GO" id="GO:0003924">
    <property type="term" value="F:GTPase activity"/>
    <property type="evidence" value="ECO:0007669"/>
    <property type="project" value="InterPro"/>
</dbReference>
<feature type="compositionally biased region" description="Basic and acidic residues" evidence="13">
    <location>
        <begin position="145"/>
        <end position="155"/>
    </location>
</feature>
<dbReference type="Pfam" id="PF11987">
    <property type="entry name" value="IF-2"/>
    <property type="match status" value="1"/>
</dbReference>
<feature type="region of interest" description="Disordered" evidence="13">
    <location>
        <begin position="370"/>
        <end position="602"/>
    </location>
</feature>
<dbReference type="Proteomes" id="UP001233271">
    <property type="component" value="Chromosome 5"/>
</dbReference>
<evidence type="ECO:0000256" key="11">
    <source>
        <dbReference type="ARBA" id="ARBA00023134"/>
    </source>
</evidence>
<comment type="subcellular location">
    <subcellularLocation>
        <location evidence="1">Cytoplasm</location>
    </subcellularLocation>
</comment>
<feature type="compositionally biased region" description="Basic residues" evidence="13">
    <location>
        <begin position="1"/>
        <end position="10"/>
    </location>
</feature>
<organism evidence="15 16">
    <name type="scientific">Cutaneotrichosporon cavernicola</name>
    <dbReference type="NCBI Taxonomy" id="279322"/>
    <lineage>
        <taxon>Eukaryota</taxon>
        <taxon>Fungi</taxon>
        <taxon>Dikarya</taxon>
        <taxon>Basidiomycota</taxon>
        <taxon>Agaricomycotina</taxon>
        <taxon>Tremellomycetes</taxon>
        <taxon>Trichosporonales</taxon>
        <taxon>Trichosporonaceae</taxon>
        <taxon>Cutaneotrichosporon</taxon>
    </lineage>
</organism>
<dbReference type="Gene3D" id="3.40.50.10050">
    <property type="entry name" value="Translation initiation factor IF- 2, domain 3"/>
    <property type="match status" value="1"/>
</dbReference>
<dbReference type="Pfam" id="PF00009">
    <property type="entry name" value="GTP_EFTU"/>
    <property type="match status" value="1"/>
</dbReference>
<dbReference type="EC" id="3.6.5.3" evidence="3"/>
<dbReference type="InterPro" id="IPR005225">
    <property type="entry name" value="Small_GTP-bd"/>
</dbReference>
<evidence type="ECO:0000256" key="7">
    <source>
        <dbReference type="ARBA" id="ARBA00022723"/>
    </source>
</evidence>
<dbReference type="NCBIfam" id="NF003078">
    <property type="entry name" value="PRK04004.1"/>
    <property type="match status" value="1"/>
</dbReference>
<keyword evidence="10" id="KW-0648">Protein biosynthesis</keyword>
<dbReference type="PROSITE" id="PS51722">
    <property type="entry name" value="G_TR_2"/>
    <property type="match status" value="1"/>
</dbReference>
<evidence type="ECO:0000313" key="15">
    <source>
        <dbReference type="EMBL" id="BEI93213.1"/>
    </source>
</evidence>
<dbReference type="FunFam" id="2.40.30.10:FF:000013">
    <property type="entry name" value="eukaryotic translation initiation factor 5B"/>
    <property type="match status" value="1"/>
</dbReference>
<feature type="compositionally biased region" description="Acidic residues" evidence="13">
    <location>
        <begin position="125"/>
        <end position="135"/>
    </location>
</feature>
<feature type="compositionally biased region" description="Low complexity" evidence="13">
    <location>
        <begin position="441"/>
        <end position="462"/>
    </location>
</feature>
<feature type="domain" description="Tr-type G" evidence="14">
    <location>
        <begin position="627"/>
        <end position="847"/>
    </location>
</feature>
<dbReference type="SUPFAM" id="SSF50447">
    <property type="entry name" value="Translation proteins"/>
    <property type="match status" value="1"/>
</dbReference>
<dbReference type="AlphaFoldDB" id="A0AA48QXC1"/>
<evidence type="ECO:0000256" key="1">
    <source>
        <dbReference type="ARBA" id="ARBA00004496"/>
    </source>
</evidence>
<feature type="compositionally biased region" description="Basic and acidic residues" evidence="13">
    <location>
        <begin position="396"/>
        <end position="407"/>
    </location>
</feature>
<feature type="region of interest" description="Disordered" evidence="13">
    <location>
        <begin position="1"/>
        <end position="318"/>
    </location>
</feature>
<evidence type="ECO:0000256" key="12">
    <source>
        <dbReference type="ARBA" id="ARBA00032478"/>
    </source>
</evidence>
<keyword evidence="8" id="KW-0547">Nucleotide-binding</keyword>
<keyword evidence="6" id="KW-0396">Initiation factor</keyword>
<evidence type="ECO:0000256" key="8">
    <source>
        <dbReference type="ARBA" id="ARBA00022741"/>
    </source>
</evidence>
<dbReference type="Gene3D" id="3.40.50.300">
    <property type="entry name" value="P-loop containing nucleotide triphosphate hydrolases"/>
    <property type="match status" value="1"/>
</dbReference>
<feature type="compositionally biased region" description="Basic residues" evidence="13">
    <location>
        <begin position="111"/>
        <end position="121"/>
    </location>
</feature>
<evidence type="ECO:0000256" key="5">
    <source>
        <dbReference type="ARBA" id="ARBA00022490"/>
    </source>
</evidence>
<dbReference type="GO" id="GO:0005525">
    <property type="term" value="F:GTP binding"/>
    <property type="evidence" value="ECO:0007669"/>
    <property type="project" value="UniProtKB-KW"/>
</dbReference>
<keyword evidence="11" id="KW-0342">GTP-binding</keyword>
<keyword evidence="5" id="KW-0963">Cytoplasm</keyword>
<feature type="compositionally biased region" description="Low complexity" evidence="13">
    <location>
        <begin position="194"/>
        <end position="220"/>
    </location>
</feature>
<dbReference type="Pfam" id="PF03144">
    <property type="entry name" value="GTP_EFTU_D2"/>
    <property type="match status" value="1"/>
</dbReference>
<dbReference type="PRINTS" id="PR00315">
    <property type="entry name" value="ELONGATNFCT"/>
</dbReference>
<dbReference type="EMBL" id="AP028216">
    <property type="protein sequence ID" value="BEI93213.1"/>
    <property type="molecule type" value="Genomic_DNA"/>
</dbReference>
<dbReference type="GO" id="GO:0003743">
    <property type="term" value="F:translation initiation factor activity"/>
    <property type="evidence" value="ECO:0007669"/>
    <property type="project" value="UniProtKB-KW"/>
</dbReference>